<proteinExistence type="predicted"/>
<keyword evidence="2" id="KW-1185">Reference proteome</keyword>
<name>A0A4Y7KNI6_PAPSO</name>
<reference evidence="1 2" key="1">
    <citation type="journal article" date="2018" name="Science">
        <title>The opium poppy genome and morphinan production.</title>
        <authorList>
            <person name="Guo L."/>
            <person name="Winzer T."/>
            <person name="Yang X."/>
            <person name="Li Y."/>
            <person name="Ning Z."/>
            <person name="He Z."/>
            <person name="Teodor R."/>
            <person name="Lu Y."/>
            <person name="Bowser T.A."/>
            <person name="Graham I.A."/>
            <person name="Ye K."/>
        </authorList>
    </citation>
    <scope>NUCLEOTIDE SEQUENCE [LARGE SCALE GENOMIC DNA]</scope>
    <source>
        <strain evidence="2">cv. HN1</strain>
        <tissue evidence="1">Leaves</tissue>
    </source>
</reference>
<dbReference type="Proteomes" id="UP000316621">
    <property type="component" value="Chromosome 8"/>
</dbReference>
<protein>
    <submittedName>
        <fullName evidence="1">Uncharacterized protein</fullName>
    </submittedName>
</protein>
<dbReference type="Gramene" id="RZC73741">
    <property type="protein sequence ID" value="RZC73741"/>
    <property type="gene ID" value="C5167_049221"/>
</dbReference>
<organism evidence="1 2">
    <name type="scientific">Papaver somniferum</name>
    <name type="common">Opium poppy</name>
    <dbReference type="NCBI Taxonomy" id="3469"/>
    <lineage>
        <taxon>Eukaryota</taxon>
        <taxon>Viridiplantae</taxon>
        <taxon>Streptophyta</taxon>
        <taxon>Embryophyta</taxon>
        <taxon>Tracheophyta</taxon>
        <taxon>Spermatophyta</taxon>
        <taxon>Magnoliopsida</taxon>
        <taxon>Ranunculales</taxon>
        <taxon>Papaveraceae</taxon>
        <taxon>Papaveroideae</taxon>
        <taxon>Papaver</taxon>
    </lineage>
</organism>
<dbReference type="EMBL" id="CM010722">
    <property type="protein sequence ID" value="RZC73741.1"/>
    <property type="molecule type" value="Genomic_DNA"/>
</dbReference>
<evidence type="ECO:0000313" key="1">
    <source>
        <dbReference type="EMBL" id="RZC73741.1"/>
    </source>
</evidence>
<dbReference type="AlphaFoldDB" id="A0A4Y7KNI6"/>
<sequence>MAEHINCSTTKYIMSYLKKQSPGRALLTGITSNESNNNSSMTTIRRDQAIHSTYERRHWMSIAMICEKKMKSEIQAGETLTTLAEITQFADDWCCINCPECSQDFEEIRHEKQCLKCLKYISLTQYQPIFQAKGIVAKELLGHTDDYLMQMKAVMHRQIVFQVKIGIYGGNNRDKNFEFTKAFVKRNYAEYFVEDLMAGVRIYTIPSIT</sequence>
<accession>A0A4Y7KNI6</accession>
<evidence type="ECO:0000313" key="2">
    <source>
        <dbReference type="Proteomes" id="UP000316621"/>
    </source>
</evidence>
<gene>
    <name evidence="1" type="ORF">C5167_049221</name>
</gene>